<evidence type="ECO:0008006" key="3">
    <source>
        <dbReference type="Google" id="ProtNLM"/>
    </source>
</evidence>
<dbReference type="Proteomes" id="UP000237798">
    <property type="component" value="Unassembled WGS sequence"/>
</dbReference>
<gene>
    <name evidence="1" type="ORF">CLLU_35050</name>
</gene>
<reference evidence="1 2" key="1">
    <citation type="submission" date="2018-03" db="EMBL/GenBank/DDBJ databases">
        <title>Genome sequence of Clostridium luticellarii DSM 29923.</title>
        <authorList>
            <person name="Poehlein A."/>
            <person name="Daniel R."/>
        </authorList>
    </citation>
    <scope>NUCLEOTIDE SEQUENCE [LARGE SCALE GENOMIC DNA]</scope>
    <source>
        <strain evidence="1 2">DSM 29923</strain>
    </source>
</reference>
<protein>
    <recommendedName>
        <fullName evidence="3">Homing endonuclease LAGLIDADG domain-containing protein</fullName>
    </recommendedName>
</protein>
<proteinExistence type="predicted"/>
<dbReference type="AlphaFoldDB" id="A0A2T0B6J3"/>
<keyword evidence="2" id="KW-1185">Reference proteome</keyword>
<evidence type="ECO:0000313" key="2">
    <source>
        <dbReference type="Proteomes" id="UP000237798"/>
    </source>
</evidence>
<dbReference type="SUPFAM" id="SSF55608">
    <property type="entry name" value="Homing endonucleases"/>
    <property type="match status" value="1"/>
</dbReference>
<comment type="caution">
    <text evidence="1">The sequence shown here is derived from an EMBL/GenBank/DDBJ whole genome shotgun (WGS) entry which is preliminary data.</text>
</comment>
<organism evidence="1 2">
    <name type="scientific">Clostridium luticellarii</name>
    <dbReference type="NCBI Taxonomy" id="1691940"/>
    <lineage>
        <taxon>Bacteria</taxon>
        <taxon>Bacillati</taxon>
        <taxon>Bacillota</taxon>
        <taxon>Clostridia</taxon>
        <taxon>Eubacteriales</taxon>
        <taxon>Clostridiaceae</taxon>
        <taxon>Clostridium</taxon>
    </lineage>
</organism>
<evidence type="ECO:0000313" key="1">
    <source>
        <dbReference type="EMBL" id="PRR79511.1"/>
    </source>
</evidence>
<dbReference type="InterPro" id="IPR027434">
    <property type="entry name" value="Homing_endonucl"/>
</dbReference>
<name>A0A2T0B6J3_9CLOT</name>
<sequence>MLNDYILGIIFSIGYISRGRLIFKNKNKYFLEQIQRVCGNNIYEQKDKNNVQYVLSTKYFNIEKLKSMGWSSRNSDIRQLPRLKQYGDFLRAYIELHSRFDYSTRYRSRQKKIKYKALRLRIYGNKILIRDINKILNIDASTTLKSPQNEKNNKTSCISYTSIDEIKSIFQYIEQNPCFNSFWEGIENKLRMPVIV</sequence>
<dbReference type="EMBL" id="PVXP01000103">
    <property type="protein sequence ID" value="PRR79511.1"/>
    <property type="molecule type" value="Genomic_DNA"/>
</dbReference>
<accession>A0A2T0B6J3</accession>